<keyword evidence="5 10" id="KW-1133">Transmembrane helix</keyword>
<dbReference type="RefSeq" id="XP_002674608.1">
    <property type="nucleotide sequence ID" value="XM_002674562.1"/>
</dbReference>
<dbReference type="eggNOG" id="KOG4254">
    <property type="taxonomic scope" value="Eukaryota"/>
</dbReference>
<dbReference type="OrthoDB" id="1938156at2759"/>
<evidence type="ECO:0000256" key="9">
    <source>
        <dbReference type="SAM" id="MobiDB-lite"/>
    </source>
</evidence>
<dbReference type="FunFam" id="2.10.250.10:FF:000001">
    <property type="entry name" value="Calnexin homolog"/>
    <property type="match status" value="1"/>
</dbReference>
<organism evidence="13">
    <name type="scientific">Naegleria gruberi</name>
    <name type="common">Amoeba</name>
    <dbReference type="NCBI Taxonomy" id="5762"/>
    <lineage>
        <taxon>Eukaryota</taxon>
        <taxon>Discoba</taxon>
        <taxon>Heterolobosea</taxon>
        <taxon>Tetramitia</taxon>
        <taxon>Eutetramitia</taxon>
        <taxon>Vahlkampfiidae</taxon>
        <taxon>Naegleria</taxon>
    </lineage>
</organism>
<evidence type="ECO:0000256" key="5">
    <source>
        <dbReference type="ARBA" id="ARBA00022989"/>
    </source>
</evidence>
<dbReference type="eggNOG" id="KOG0675">
    <property type="taxonomic scope" value="Eukaryota"/>
</dbReference>
<dbReference type="GO" id="GO:0005509">
    <property type="term" value="F:calcium ion binding"/>
    <property type="evidence" value="ECO:0007669"/>
    <property type="project" value="InterPro"/>
</dbReference>
<feature type="transmembrane region" description="Helical" evidence="10">
    <location>
        <begin position="6"/>
        <end position="29"/>
    </location>
</feature>
<comment type="similarity">
    <text evidence="2">Belongs to the calreticulin family.</text>
</comment>
<keyword evidence="7" id="KW-0143">Chaperone</keyword>
<evidence type="ECO:0000256" key="10">
    <source>
        <dbReference type="SAM" id="Phobius"/>
    </source>
</evidence>
<keyword evidence="13" id="KW-1185">Reference proteome</keyword>
<dbReference type="GO" id="GO:0006457">
    <property type="term" value="P:protein folding"/>
    <property type="evidence" value="ECO:0007669"/>
    <property type="project" value="InterPro"/>
</dbReference>
<keyword evidence="6 10" id="KW-0472">Membrane</keyword>
<evidence type="ECO:0000259" key="11">
    <source>
        <dbReference type="Pfam" id="PF01593"/>
    </source>
</evidence>
<name>D2VMP2_NAEGR</name>
<protein>
    <submittedName>
        <fullName evidence="12">Predicted protein</fullName>
    </submittedName>
</protein>
<feature type="disulfide bond" evidence="8">
    <location>
        <begin position="716"/>
        <end position="752"/>
    </location>
</feature>
<evidence type="ECO:0000256" key="2">
    <source>
        <dbReference type="ARBA" id="ARBA00010983"/>
    </source>
</evidence>
<reference evidence="12 13" key="1">
    <citation type="journal article" date="2010" name="Cell">
        <title>The genome of Naegleria gruberi illuminates early eukaryotic versatility.</title>
        <authorList>
            <person name="Fritz-Laylin L.K."/>
            <person name="Prochnik S.E."/>
            <person name="Ginger M.L."/>
            <person name="Dacks J.B."/>
            <person name="Carpenter M.L."/>
            <person name="Field M.C."/>
            <person name="Kuo A."/>
            <person name="Paredez A."/>
            <person name="Chapman J."/>
            <person name="Pham J."/>
            <person name="Shu S."/>
            <person name="Neupane R."/>
            <person name="Cipriano M."/>
            <person name="Mancuso J."/>
            <person name="Tu H."/>
            <person name="Salamov A."/>
            <person name="Lindquist E."/>
            <person name="Shapiro H."/>
            <person name="Lucas S."/>
            <person name="Grigoriev I.V."/>
            <person name="Cande W.Z."/>
            <person name="Fulton C."/>
            <person name="Rokhsar D.S."/>
            <person name="Dawson S.C."/>
        </authorList>
    </citation>
    <scope>NUCLEOTIDE SEQUENCE [LARGE SCALE GENOMIC DNA]</scope>
    <source>
        <strain evidence="12 13">NEG-M</strain>
    </source>
</reference>
<feature type="region of interest" description="Disordered" evidence="9">
    <location>
        <begin position="1076"/>
        <end position="1118"/>
    </location>
</feature>
<dbReference type="Gene3D" id="3.50.50.60">
    <property type="entry name" value="FAD/NAD(P)-binding domain"/>
    <property type="match status" value="2"/>
</dbReference>
<dbReference type="GO" id="GO:0051082">
    <property type="term" value="F:unfolded protein binding"/>
    <property type="evidence" value="ECO:0007669"/>
    <property type="project" value="InterPro"/>
</dbReference>
<dbReference type="SUPFAM" id="SSF49899">
    <property type="entry name" value="Concanavalin A-like lectins/glucanases"/>
    <property type="match status" value="1"/>
</dbReference>
<sequence>MIEYILYGILIILGGFLATLLFSLIQWFYQVFIKNRLEINIFQNPQYKTVESDVAASSSSSGVEKKKIAKNVFSEKALKELGELDVIIIGSGIGGLSTGSILAKAGKKVLVLEQHKAAGGSIHTFGRGGSEVKFPYEAGLHYIGGVGEGQDLKVLLDILCDKNIAMTELDSNEYDKVVILDTKNGDDNILKTFSVPKGRKAYEKALKDAFPTEKEAIEKYLKIYDQSAEDILASRASSTLMRSMPLWIVNLFKRFISPKFMNLLDTNLQSVLDSVTSNKLLQTCLCYFYLDYGVKPKDCPLFVHSQIKSHYMEGSYFPTKGALDIVESMIKVIRKSGGDVLTKAKVNSIIIKKGKAVGVKLENDLTINAPIIISNAGNYNTFNKMITPSDLEKYGMKDYLKDYKPSAQLSCVFLGYKKSLKELGLKYQNTWIVTSDDVNAQHDRFHNSDGVISPKDGVDINLLYCSIKEHPKSGGTYITFCFSTNYEWFKEWEHQRVKKRGSGYNDLKKMHTDRAMQLFYSAFPHLKNVPCDVLDGSTPLTVKHYLGAQFGEAYGQNPDKSKLENIQISRPNTPIEGFYMVGQDLMQNTKLLVALLVSCLLISIVLGSSDDDLSLNQKQYSAPRPSSKVLFFDNFNQNPFVSGKWVKSQDSKYATQQVEWTEATGNVLAFSGDHGILMKNAGQHFGVASKISPSIDNENKDLIIQYEVKFDSKLSCGGAYLKLLLEKEGEELDMATLNNDSEYVIMFGPDMCGTTNKVHFIFRHFNPKNQTWEEKHLTNAPTIKNDELSHLYTLIIRKDNTFEIKIDQQTARNGSLFEEFSPSVIPPKEIDDPTDKKPLDWVDEELMDDPEASKPEDWDETLPEFIPDPEDKMPEDWLENEPDMIPDPEAKMPEEWDEDEDGTWEAPIVKNKKCETQGCGKWQPRLIKNPAYKGKWVAPKIKNPAYKGVWAPKQIPNPNYFEDKQPSNLSGKIGAVFIEIWTMQQNTFFDNFIIAHDEEVAADYAEKTWAKKHAIETEKLKKIQEENKPDSDFFKQILVQIHQLFNDYPIPVIAGTIVLVIVSTVPIWLLMRGGDDETSKKVKKTEKKESTEEEIKLDESSENKEEEVEQEVEEEKEE</sequence>
<evidence type="ECO:0000256" key="4">
    <source>
        <dbReference type="ARBA" id="ARBA00022824"/>
    </source>
</evidence>
<dbReference type="PROSITE" id="PS00804">
    <property type="entry name" value="CALRETICULIN_2"/>
    <property type="match status" value="1"/>
</dbReference>
<dbReference type="GeneID" id="8855082"/>
<evidence type="ECO:0000256" key="6">
    <source>
        <dbReference type="ARBA" id="ARBA00023136"/>
    </source>
</evidence>
<dbReference type="InterPro" id="IPR001580">
    <property type="entry name" value="Calret/calnex"/>
</dbReference>
<evidence type="ECO:0000313" key="12">
    <source>
        <dbReference type="EMBL" id="EFC41864.1"/>
    </source>
</evidence>
<evidence type="ECO:0000256" key="1">
    <source>
        <dbReference type="ARBA" id="ARBA00004389"/>
    </source>
</evidence>
<accession>D2VMP2</accession>
<dbReference type="InterPro" id="IPR002937">
    <property type="entry name" value="Amino_oxidase"/>
</dbReference>
<dbReference type="EMBL" id="GG738883">
    <property type="protein sequence ID" value="EFC41864.1"/>
    <property type="molecule type" value="Genomic_DNA"/>
</dbReference>
<dbReference type="InterPro" id="IPR009033">
    <property type="entry name" value="Calreticulin/calnexin_P_dom_sf"/>
</dbReference>
<evidence type="ECO:0000256" key="8">
    <source>
        <dbReference type="PIRSR" id="PIRSR601580-3"/>
    </source>
</evidence>
<dbReference type="PANTHER" id="PTHR11073">
    <property type="entry name" value="CALRETICULIN AND CALNEXIN"/>
    <property type="match status" value="1"/>
</dbReference>
<evidence type="ECO:0000256" key="7">
    <source>
        <dbReference type="ARBA" id="ARBA00023186"/>
    </source>
</evidence>
<dbReference type="GO" id="GO:0016491">
    <property type="term" value="F:oxidoreductase activity"/>
    <property type="evidence" value="ECO:0007669"/>
    <property type="project" value="InterPro"/>
</dbReference>
<dbReference type="Pfam" id="PF01593">
    <property type="entry name" value="Amino_oxidase"/>
    <property type="match status" value="1"/>
</dbReference>
<dbReference type="Gene3D" id="2.60.120.200">
    <property type="match status" value="1"/>
</dbReference>
<dbReference type="SUPFAM" id="SSF63887">
    <property type="entry name" value="P-domain of calnexin/calreticulin"/>
    <property type="match status" value="1"/>
</dbReference>
<feature type="compositionally biased region" description="Acidic residues" evidence="9">
    <location>
        <begin position="1104"/>
        <end position="1118"/>
    </location>
</feature>
<dbReference type="InterPro" id="IPR013320">
    <property type="entry name" value="ConA-like_dom_sf"/>
</dbReference>
<dbReference type="KEGG" id="ngr:NAEGRDRAFT_70209"/>
<keyword evidence="8" id="KW-1015">Disulfide bond</keyword>
<dbReference type="PRINTS" id="PR00626">
    <property type="entry name" value="CALRETICULIN"/>
</dbReference>
<dbReference type="InterPro" id="IPR018124">
    <property type="entry name" value="Calret/calnex_CS"/>
</dbReference>
<dbReference type="Proteomes" id="UP000006671">
    <property type="component" value="Unassembled WGS sequence"/>
</dbReference>
<gene>
    <name evidence="12" type="ORF">NAEGRDRAFT_70209</name>
</gene>
<comment type="subcellular location">
    <subcellularLocation>
        <location evidence="1">Endoplasmic reticulum membrane</location>
        <topology evidence="1">Single-pass membrane protein</topology>
    </subcellularLocation>
</comment>
<feature type="compositionally biased region" description="Basic and acidic residues" evidence="9">
    <location>
        <begin position="1076"/>
        <end position="1103"/>
    </location>
</feature>
<feature type="transmembrane region" description="Helical" evidence="10">
    <location>
        <begin position="1048"/>
        <end position="1071"/>
    </location>
</feature>
<feature type="domain" description="Amine oxidase" evidence="11">
    <location>
        <begin position="93"/>
        <end position="583"/>
    </location>
</feature>
<dbReference type="VEuPathDB" id="AmoebaDB:NAEGRDRAFT_70209"/>
<dbReference type="GO" id="GO:0036503">
    <property type="term" value="P:ERAD pathway"/>
    <property type="evidence" value="ECO:0007669"/>
    <property type="project" value="TreeGrafter"/>
</dbReference>
<dbReference type="SUPFAM" id="SSF51905">
    <property type="entry name" value="FAD/NAD(P)-binding domain"/>
    <property type="match status" value="1"/>
</dbReference>
<dbReference type="InterPro" id="IPR036188">
    <property type="entry name" value="FAD/NAD-bd_sf"/>
</dbReference>
<evidence type="ECO:0000256" key="3">
    <source>
        <dbReference type="ARBA" id="ARBA00022692"/>
    </source>
</evidence>
<dbReference type="AlphaFoldDB" id="D2VMP2"/>
<keyword evidence="3 10" id="KW-0812">Transmembrane</keyword>
<dbReference type="PANTHER" id="PTHR11073:SF1">
    <property type="entry name" value="CALNEXIN 14D-RELATED"/>
    <property type="match status" value="1"/>
</dbReference>
<dbReference type="STRING" id="5762.D2VMP2"/>
<dbReference type="Pfam" id="PF00262">
    <property type="entry name" value="Calreticulin"/>
    <property type="match status" value="1"/>
</dbReference>
<dbReference type="GO" id="GO:0005789">
    <property type="term" value="C:endoplasmic reticulum membrane"/>
    <property type="evidence" value="ECO:0007669"/>
    <property type="project" value="UniProtKB-SubCell"/>
</dbReference>
<dbReference type="InParanoid" id="D2VMP2"/>
<proteinExistence type="inferred from homology"/>
<evidence type="ECO:0000313" key="13">
    <source>
        <dbReference type="Proteomes" id="UP000006671"/>
    </source>
</evidence>
<keyword evidence="4" id="KW-0256">Endoplasmic reticulum</keyword>
<dbReference type="Gene3D" id="2.10.250.10">
    <property type="entry name" value="Calreticulin/calnexin, P domain"/>
    <property type="match status" value="1"/>
</dbReference>